<evidence type="ECO:0000256" key="4">
    <source>
        <dbReference type="ARBA" id="ARBA00022729"/>
    </source>
</evidence>
<evidence type="ECO:0000256" key="6">
    <source>
        <dbReference type="ARBA" id="ARBA00023136"/>
    </source>
</evidence>
<dbReference type="EMBL" id="MLJW01000064">
    <property type="protein sequence ID" value="OIR03604.1"/>
    <property type="molecule type" value="Genomic_DNA"/>
</dbReference>
<feature type="domain" description="POTRA" evidence="8">
    <location>
        <begin position="278"/>
        <end position="356"/>
    </location>
</feature>
<dbReference type="InterPro" id="IPR000184">
    <property type="entry name" value="Bac_surfAg_D15"/>
</dbReference>
<feature type="domain" description="POTRA" evidence="8">
    <location>
        <begin position="105"/>
        <end position="183"/>
    </location>
</feature>
<name>A0A1J5SPM9_9ZZZZ</name>
<comment type="caution">
    <text evidence="9">The sequence shown here is derived from an EMBL/GenBank/DDBJ whole genome shotgun (WGS) entry which is preliminary data.</text>
</comment>
<organism evidence="9">
    <name type="scientific">mine drainage metagenome</name>
    <dbReference type="NCBI Taxonomy" id="410659"/>
    <lineage>
        <taxon>unclassified sequences</taxon>
        <taxon>metagenomes</taxon>
        <taxon>ecological metagenomes</taxon>
    </lineage>
</organism>
<dbReference type="InterPro" id="IPR039910">
    <property type="entry name" value="D15-like"/>
</dbReference>
<reference evidence="9" key="1">
    <citation type="submission" date="2016-10" db="EMBL/GenBank/DDBJ databases">
        <title>Sequence of Gallionella enrichment culture.</title>
        <authorList>
            <person name="Poehlein A."/>
            <person name="Muehling M."/>
            <person name="Daniel R."/>
        </authorList>
    </citation>
    <scope>NUCLEOTIDE SEQUENCE</scope>
</reference>
<dbReference type="GO" id="GO:0019867">
    <property type="term" value="C:outer membrane"/>
    <property type="evidence" value="ECO:0007669"/>
    <property type="project" value="InterPro"/>
</dbReference>
<dbReference type="PROSITE" id="PS51779">
    <property type="entry name" value="POTRA"/>
    <property type="match status" value="5"/>
</dbReference>
<evidence type="ECO:0000259" key="8">
    <source>
        <dbReference type="PROSITE" id="PS51779"/>
    </source>
</evidence>
<gene>
    <name evidence="9" type="primary">bamA_4</name>
    <name evidence="9" type="ORF">GALL_142260</name>
</gene>
<feature type="domain" description="POTRA" evidence="8">
    <location>
        <begin position="186"/>
        <end position="275"/>
    </location>
</feature>
<dbReference type="InterPro" id="IPR010827">
    <property type="entry name" value="BamA/TamA_POTRA"/>
</dbReference>
<proteinExistence type="predicted"/>
<dbReference type="Gene3D" id="2.40.160.50">
    <property type="entry name" value="membrane protein fhac: a member of the omp85/tpsb transporter family"/>
    <property type="match status" value="1"/>
</dbReference>
<keyword evidence="5" id="KW-0677">Repeat</keyword>
<dbReference type="InterPro" id="IPR034746">
    <property type="entry name" value="POTRA"/>
</dbReference>
<comment type="subcellular location">
    <subcellularLocation>
        <location evidence="1">Membrane</location>
    </subcellularLocation>
</comment>
<keyword evidence="4" id="KW-0732">Signal</keyword>
<evidence type="ECO:0000256" key="1">
    <source>
        <dbReference type="ARBA" id="ARBA00004370"/>
    </source>
</evidence>
<accession>A0A1J5SPM9</accession>
<evidence type="ECO:0000256" key="3">
    <source>
        <dbReference type="ARBA" id="ARBA00022692"/>
    </source>
</evidence>
<dbReference type="Gene3D" id="3.10.20.310">
    <property type="entry name" value="membrane protein fhac"/>
    <property type="match status" value="5"/>
</dbReference>
<protein>
    <submittedName>
        <fullName evidence="9">Outer membrane protein assembly factor BamA</fullName>
    </submittedName>
</protein>
<dbReference type="PANTHER" id="PTHR12815">
    <property type="entry name" value="SORTING AND ASSEMBLY MACHINERY SAMM50 PROTEIN FAMILY MEMBER"/>
    <property type="match status" value="1"/>
</dbReference>
<dbReference type="Pfam" id="PF07244">
    <property type="entry name" value="POTRA"/>
    <property type="match status" value="4"/>
</dbReference>
<dbReference type="Pfam" id="PF01103">
    <property type="entry name" value="Omp85"/>
    <property type="match status" value="1"/>
</dbReference>
<evidence type="ECO:0000313" key="9">
    <source>
        <dbReference type="EMBL" id="OIR03604.1"/>
    </source>
</evidence>
<keyword evidence="7" id="KW-0998">Cell outer membrane</keyword>
<keyword evidence="6" id="KW-0472">Membrane</keyword>
<dbReference type="InterPro" id="IPR023707">
    <property type="entry name" value="OM_assembly_BamA"/>
</dbReference>
<keyword evidence="3" id="KW-0812">Transmembrane</keyword>
<evidence type="ECO:0000256" key="2">
    <source>
        <dbReference type="ARBA" id="ARBA00022452"/>
    </source>
</evidence>
<feature type="domain" description="POTRA" evidence="8">
    <location>
        <begin position="30"/>
        <end position="104"/>
    </location>
</feature>
<dbReference type="GO" id="GO:0071709">
    <property type="term" value="P:membrane assembly"/>
    <property type="evidence" value="ECO:0007669"/>
    <property type="project" value="InterPro"/>
</dbReference>
<feature type="domain" description="POTRA" evidence="8">
    <location>
        <begin position="359"/>
        <end position="432"/>
    </location>
</feature>
<dbReference type="PANTHER" id="PTHR12815:SF47">
    <property type="entry name" value="TRANSLOCATION AND ASSEMBLY MODULE SUBUNIT TAMA"/>
    <property type="match status" value="1"/>
</dbReference>
<dbReference type="NCBIfam" id="TIGR03303">
    <property type="entry name" value="OM_YaeT"/>
    <property type="match status" value="1"/>
</dbReference>
<dbReference type="PIRSF" id="PIRSF006076">
    <property type="entry name" value="OM_assembly_OMP85"/>
    <property type="match status" value="1"/>
</dbReference>
<evidence type="ECO:0000256" key="7">
    <source>
        <dbReference type="ARBA" id="ARBA00023237"/>
    </source>
</evidence>
<sequence>MLRWLAAAILLVFGLAARGIAQDAGNAPTPKIGSIDIRFVGTANVSEQLVRANMQLRVGMDVDETLIDRDIRTLYKTGLFEFIEVKRDNRPDGTVGLVFELTPRYRVLAIRFEGAKQIKPSKLEKEVKTKINYSLDERQVKDDSEAIRKFYQKKGYYEAQTTYVIERNRDTGFCTVIYRIKEGPRVKISDIRFTGNRHFTTRKLRDQMDTKKWWIFSWLMGTGRLKDEVFQDDLDKLRDFYRDNGFLDVDISFDQVSFTYPKPGDLVITIPINEGRQYHIGTITFSGNKLYPSTLLYRILHQKTGAVFSPSKLDKDTELLEDFYGRDGYLDTNVRLLRRPNIETGNIDIEYAITESDKFHVESINIEGNTKTKSVVIVRELTLGPGEVFNTVRMKISKLRLENTRFFDDVNLSPEETNIPGRRNLKVDVKEGRTGNLSFGAGFSTLERATVFAEVSQSNFDLFSPHTFFQGGGQKFRLRMQVGSYSSEIVLSFEEPWLFQRELALGFNVYRSSSDYYSSYYQEIDTGFEVYLRKRLFELVEGRVSYGIDRYSITNVDPNAPSVIKASAGSTTISKFGLQLLRDTRDKIINTTQGSRIEGDFELAGPFGGNTDYYRLEFRDAHYFPLFHAQNQVLALLTRGGVVQNYGGTSDVPFFVKDFLGGPYTLRGFEYRDVGPKDPITHEPIGGKSYGFFSAEYTVDIVSPIRFAVFYDAGFVNSGAYDFNPGNYNDNWGIGLRLFVAGSPLALDFGIPLTHDRYNKKGNQFNFSFGTRY</sequence>
<keyword evidence="2" id="KW-1134">Transmembrane beta strand</keyword>
<dbReference type="AlphaFoldDB" id="A0A1J5SPM9"/>
<evidence type="ECO:0000256" key="5">
    <source>
        <dbReference type="ARBA" id="ARBA00022737"/>
    </source>
</evidence>